<sequence length="673" mass="74643">MEGGLGGNSVPLNSFDKSKVLDVKPLRTLVPLFPDASEGSPFVCVPPNGPFPTGFSPFFPFSGPQGSQSTPDLNQNDFNATAVPIRSFRAEPPASNGQNMSPMDTFGSHKHKSAGSSSVKRKAKRHKDLEFAITALSDFNPGISFSERDDGNRDLVENVLLRFDALRRRLSQMEDAKESHSGIIKRADLKAGNIMMSKGVRTNMKKRIGVVPGVEIGDIFFFRMELCVVGLHSQSMAGIDYMVVKGDSEGEPVALSIVSSGGYDDDAEDPDVLVYSGQGGNANKDKEASDQKLERGNLALERSLHRANEVRVIRGLKDAVHQTSKVYVYDGLFKLQESWMEKGKSGCNMFKYKLVRVPGQTSAFSIWKSIQKWKEGLSSRVGLILPDLTSGAESTPVSLVNEVDDEKGPAHFTYNPTVKYSKSFKLVQPSFGCKCRDACQAGNSNCSCNQKNGGDFPYTANGILVCRKPLIYECGPSCLCFRNCKNKVSQTGFKVHLEVFKTRDRGWGLRSWDPIRAGTFICEYAGEVIDEIKARQDRGDGEKNDYVFRTNRLYESFKWNYETGLVGEESSDPTEDFDIPSPLIISAKNSGNVARFMNHSCSPNVFWQPIMYEHNNEAFLHIAFFAKRHIPPMTELTYDYGTPHPDETQSKAAHEKKKCLCGSPKCRGFFIEV</sequence>
<keyword evidence="3" id="KW-0489">Methyltransferase</keyword>
<dbReference type="InterPro" id="IPR051357">
    <property type="entry name" value="H3K9_HMTase_SUVAR3-9"/>
</dbReference>
<dbReference type="InterPro" id="IPR036987">
    <property type="entry name" value="SRA-YDG_sf"/>
</dbReference>
<dbReference type="InterPro" id="IPR003105">
    <property type="entry name" value="SRA_YDG"/>
</dbReference>
<dbReference type="FunCoup" id="A0A061FS25">
    <property type="interactions" value="698"/>
</dbReference>
<keyword evidence="16" id="KW-1185">Reference proteome</keyword>
<dbReference type="Pfam" id="PF05033">
    <property type="entry name" value="Pre-SET"/>
    <property type="match status" value="1"/>
</dbReference>
<name>A0A061FS25_THECC</name>
<evidence type="ECO:0000256" key="4">
    <source>
        <dbReference type="ARBA" id="ARBA00022679"/>
    </source>
</evidence>
<dbReference type="GO" id="GO:0032259">
    <property type="term" value="P:methylation"/>
    <property type="evidence" value="ECO:0007669"/>
    <property type="project" value="UniProtKB-KW"/>
</dbReference>
<keyword evidence="2" id="KW-0158">Chromosome</keyword>
<evidence type="ECO:0000256" key="5">
    <source>
        <dbReference type="ARBA" id="ARBA00022691"/>
    </source>
</evidence>
<dbReference type="GO" id="GO:0005634">
    <property type="term" value="C:nucleus"/>
    <property type="evidence" value="ECO:0007669"/>
    <property type="project" value="UniProtKB-SubCell"/>
</dbReference>
<dbReference type="InParanoid" id="A0A061FS25"/>
<dbReference type="InterPro" id="IPR003616">
    <property type="entry name" value="Post-SET_dom"/>
</dbReference>
<dbReference type="EMBL" id="CM001888">
    <property type="protein sequence ID" value="EOY19472.1"/>
    <property type="molecule type" value="Genomic_DNA"/>
</dbReference>
<keyword evidence="8" id="KW-0137">Centromere</keyword>
<dbReference type="InterPro" id="IPR025794">
    <property type="entry name" value="H3-K9-MeTrfase_plant"/>
</dbReference>
<dbReference type="GO" id="GO:0042054">
    <property type="term" value="F:histone methyltransferase activity"/>
    <property type="evidence" value="ECO:0007669"/>
    <property type="project" value="InterPro"/>
</dbReference>
<dbReference type="SUPFAM" id="SSF88697">
    <property type="entry name" value="PUA domain-like"/>
    <property type="match status" value="1"/>
</dbReference>
<dbReference type="PROSITE" id="PS50868">
    <property type="entry name" value="POST_SET"/>
    <property type="match status" value="1"/>
</dbReference>
<organism evidence="15 16">
    <name type="scientific">Theobroma cacao</name>
    <name type="common">Cacao</name>
    <name type="synonym">Cocoa</name>
    <dbReference type="NCBI Taxonomy" id="3641"/>
    <lineage>
        <taxon>Eukaryota</taxon>
        <taxon>Viridiplantae</taxon>
        <taxon>Streptophyta</taxon>
        <taxon>Embryophyta</taxon>
        <taxon>Tracheophyta</taxon>
        <taxon>Spermatophyta</taxon>
        <taxon>Magnoliopsida</taxon>
        <taxon>eudicotyledons</taxon>
        <taxon>Gunneridae</taxon>
        <taxon>Pentapetalae</taxon>
        <taxon>rosids</taxon>
        <taxon>malvids</taxon>
        <taxon>Malvales</taxon>
        <taxon>Malvaceae</taxon>
        <taxon>Byttnerioideae</taxon>
        <taxon>Theobroma</taxon>
    </lineage>
</organism>
<feature type="domain" description="Pre-SET" evidence="12">
    <location>
        <begin position="431"/>
        <end position="492"/>
    </location>
</feature>
<evidence type="ECO:0000259" key="14">
    <source>
        <dbReference type="PROSITE" id="PS51015"/>
    </source>
</evidence>
<keyword evidence="5" id="KW-0949">S-adenosyl-L-methionine</keyword>
<dbReference type="GO" id="GO:0000775">
    <property type="term" value="C:chromosome, centromeric region"/>
    <property type="evidence" value="ECO:0007669"/>
    <property type="project" value="UniProtKB-SubCell"/>
</dbReference>
<dbReference type="STRING" id="3641.A0A061FS25"/>
<dbReference type="SMART" id="SM00508">
    <property type="entry name" value="PostSET"/>
    <property type="match status" value="1"/>
</dbReference>
<evidence type="ECO:0000256" key="7">
    <source>
        <dbReference type="ARBA" id="ARBA00023242"/>
    </source>
</evidence>
<evidence type="ECO:0000256" key="1">
    <source>
        <dbReference type="ARBA" id="ARBA00004584"/>
    </source>
</evidence>
<keyword evidence="4" id="KW-0808">Transferase</keyword>
<dbReference type="Gene3D" id="2.30.280.10">
    <property type="entry name" value="SRA-YDG"/>
    <property type="match status" value="1"/>
</dbReference>
<gene>
    <name evidence="15" type="ORF">TCM_044594</name>
</gene>
<keyword evidence="6" id="KW-0156">Chromatin regulator</keyword>
<dbReference type="Proteomes" id="UP000026915">
    <property type="component" value="Chromosome 10"/>
</dbReference>
<feature type="region of interest" description="Disordered" evidence="10">
    <location>
        <begin position="90"/>
        <end position="121"/>
    </location>
</feature>
<evidence type="ECO:0000256" key="10">
    <source>
        <dbReference type="SAM" id="MobiDB-lite"/>
    </source>
</evidence>
<evidence type="ECO:0000259" key="11">
    <source>
        <dbReference type="PROSITE" id="PS50280"/>
    </source>
</evidence>
<evidence type="ECO:0000256" key="6">
    <source>
        <dbReference type="ARBA" id="ARBA00022853"/>
    </source>
</evidence>
<protein>
    <submittedName>
        <fullName evidence="15">SU(VAR)3-9, putative</fullName>
    </submittedName>
</protein>
<evidence type="ECO:0000259" key="13">
    <source>
        <dbReference type="PROSITE" id="PS50868"/>
    </source>
</evidence>
<dbReference type="InterPro" id="IPR001214">
    <property type="entry name" value="SET_dom"/>
</dbReference>
<evidence type="ECO:0000313" key="16">
    <source>
        <dbReference type="Proteomes" id="UP000026915"/>
    </source>
</evidence>
<proteinExistence type="predicted"/>
<dbReference type="AlphaFoldDB" id="A0A061FS25"/>
<evidence type="ECO:0000259" key="12">
    <source>
        <dbReference type="PROSITE" id="PS50867"/>
    </source>
</evidence>
<dbReference type="Pfam" id="PF02182">
    <property type="entry name" value="SAD_SRA"/>
    <property type="match status" value="1"/>
</dbReference>
<dbReference type="HOGENOM" id="CLU_004556_2_1_1"/>
<dbReference type="InterPro" id="IPR007728">
    <property type="entry name" value="Pre-SET_dom"/>
</dbReference>
<dbReference type="SMART" id="SM00317">
    <property type="entry name" value="SET"/>
    <property type="match status" value="1"/>
</dbReference>
<dbReference type="SUPFAM" id="SSF82199">
    <property type="entry name" value="SET domain"/>
    <property type="match status" value="1"/>
</dbReference>
<comment type="subcellular location">
    <subcellularLocation>
        <location evidence="1">Chromosome</location>
        <location evidence="1">Centromere</location>
    </subcellularLocation>
    <subcellularLocation>
        <location evidence="9">Nucleus</location>
    </subcellularLocation>
</comment>
<dbReference type="Gramene" id="EOY19472">
    <property type="protein sequence ID" value="EOY19472"/>
    <property type="gene ID" value="TCM_044594"/>
</dbReference>
<evidence type="ECO:0000256" key="3">
    <source>
        <dbReference type="ARBA" id="ARBA00022603"/>
    </source>
</evidence>
<feature type="domain" description="Post-SET" evidence="13">
    <location>
        <begin position="655"/>
        <end position="671"/>
    </location>
</feature>
<dbReference type="Gene3D" id="2.170.270.10">
    <property type="entry name" value="SET domain"/>
    <property type="match status" value="1"/>
</dbReference>
<dbReference type="SMART" id="SM00468">
    <property type="entry name" value="PreSET"/>
    <property type="match status" value="1"/>
</dbReference>
<feature type="domain" description="SET" evidence="11">
    <location>
        <begin position="495"/>
        <end position="641"/>
    </location>
</feature>
<dbReference type="InterPro" id="IPR046341">
    <property type="entry name" value="SET_dom_sf"/>
</dbReference>
<dbReference type="PROSITE" id="PS51015">
    <property type="entry name" value="YDG"/>
    <property type="match status" value="1"/>
</dbReference>
<feature type="compositionally biased region" description="Basic residues" evidence="10">
    <location>
        <begin position="108"/>
        <end position="121"/>
    </location>
</feature>
<dbReference type="GO" id="GO:0008270">
    <property type="term" value="F:zinc ion binding"/>
    <property type="evidence" value="ECO:0007669"/>
    <property type="project" value="InterPro"/>
</dbReference>
<dbReference type="PANTHER" id="PTHR45660">
    <property type="entry name" value="HISTONE-LYSINE N-METHYLTRANSFERASE SETMAR"/>
    <property type="match status" value="1"/>
</dbReference>
<dbReference type="PROSITE" id="PS51575">
    <property type="entry name" value="SAM_MT43_SUVAR39_2"/>
    <property type="match status" value="1"/>
</dbReference>
<evidence type="ECO:0000256" key="9">
    <source>
        <dbReference type="PROSITE-ProRule" id="PRU00358"/>
    </source>
</evidence>
<dbReference type="SMART" id="SM00466">
    <property type="entry name" value="SRA"/>
    <property type="match status" value="1"/>
</dbReference>
<dbReference type="Pfam" id="PF00856">
    <property type="entry name" value="SET"/>
    <property type="match status" value="1"/>
</dbReference>
<dbReference type="InterPro" id="IPR015947">
    <property type="entry name" value="PUA-like_sf"/>
</dbReference>
<evidence type="ECO:0000256" key="2">
    <source>
        <dbReference type="ARBA" id="ARBA00022454"/>
    </source>
</evidence>
<evidence type="ECO:0000313" key="15">
    <source>
        <dbReference type="EMBL" id="EOY19472.1"/>
    </source>
</evidence>
<feature type="domain" description="YDG" evidence="14">
    <location>
        <begin position="209"/>
        <end position="356"/>
    </location>
</feature>
<dbReference type="PROSITE" id="PS50867">
    <property type="entry name" value="PRE_SET"/>
    <property type="match status" value="1"/>
</dbReference>
<evidence type="ECO:0000256" key="8">
    <source>
        <dbReference type="ARBA" id="ARBA00023328"/>
    </source>
</evidence>
<reference evidence="15 16" key="1">
    <citation type="journal article" date="2013" name="Genome Biol.">
        <title>The genome sequence of the most widely cultivated cacao type and its use to identify candidate genes regulating pod color.</title>
        <authorList>
            <person name="Motamayor J.C."/>
            <person name="Mockaitis K."/>
            <person name="Schmutz J."/>
            <person name="Haiminen N."/>
            <person name="Iii D.L."/>
            <person name="Cornejo O."/>
            <person name="Findley S.D."/>
            <person name="Zheng P."/>
            <person name="Utro F."/>
            <person name="Royaert S."/>
            <person name="Saski C."/>
            <person name="Jenkins J."/>
            <person name="Podicheti R."/>
            <person name="Zhao M."/>
            <person name="Scheffler B.E."/>
            <person name="Stack J.C."/>
            <person name="Feltus F.A."/>
            <person name="Mustiga G.M."/>
            <person name="Amores F."/>
            <person name="Phillips W."/>
            <person name="Marelli J.P."/>
            <person name="May G.D."/>
            <person name="Shapiro H."/>
            <person name="Ma J."/>
            <person name="Bustamante C.D."/>
            <person name="Schnell R.J."/>
            <person name="Main D."/>
            <person name="Gilbert D."/>
            <person name="Parida L."/>
            <person name="Kuhn D.N."/>
        </authorList>
    </citation>
    <scope>NUCLEOTIDE SEQUENCE [LARGE SCALE GENOMIC DNA]</scope>
    <source>
        <strain evidence="16">cv. Matina 1-6</strain>
    </source>
</reference>
<dbReference type="OMA" id="NINESWS"/>
<accession>A0A061FS25</accession>
<dbReference type="GO" id="GO:0003690">
    <property type="term" value="F:double-stranded DNA binding"/>
    <property type="evidence" value="ECO:0000318"/>
    <property type="project" value="GO_Central"/>
</dbReference>
<dbReference type="FunFam" id="2.30.280.10:FF:000003">
    <property type="entry name" value="Histone-lysine N-methyltransferase, H3 lysine-9 specific SUVH5"/>
    <property type="match status" value="1"/>
</dbReference>
<keyword evidence="7 9" id="KW-0539">Nucleus</keyword>
<dbReference type="PANTHER" id="PTHR45660:SF73">
    <property type="entry name" value="HISTONE-LYSINE N-METHYLTRANSFERASE, H3 LYSINE-9 SPECIFIC SUVH1"/>
    <property type="match status" value="1"/>
</dbReference>
<dbReference type="PROSITE" id="PS50280">
    <property type="entry name" value="SET"/>
    <property type="match status" value="1"/>
</dbReference>
<dbReference type="eggNOG" id="KOG1082">
    <property type="taxonomic scope" value="Eukaryota"/>
</dbReference>